<accession>A0A512PAQ5</accession>
<sequence>MLTTGTGAVIKFQLVDTVGRPPWPTALEPILQRYPDAPPATLRVPTPGAAALLYRPVVPTPYSACSGVKPS</sequence>
<proteinExistence type="predicted"/>
<comment type="caution">
    <text evidence="1">The sequence shown here is derived from an EMBL/GenBank/DDBJ whole genome shotgun (WGS) entry which is preliminary data.</text>
</comment>
<keyword evidence="2" id="KW-1185">Reference proteome</keyword>
<dbReference type="EMBL" id="BKAL01000003">
    <property type="protein sequence ID" value="GEP68278.1"/>
    <property type="molecule type" value="Genomic_DNA"/>
</dbReference>
<gene>
    <name evidence="1" type="ORF">CSO01_09930</name>
</gene>
<dbReference type="Proteomes" id="UP000321798">
    <property type="component" value="Unassembled WGS sequence"/>
</dbReference>
<organism evidence="1 2">
    <name type="scientific">Cellulomonas soli</name>
    <dbReference type="NCBI Taxonomy" id="931535"/>
    <lineage>
        <taxon>Bacteria</taxon>
        <taxon>Bacillati</taxon>
        <taxon>Actinomycetota</taxon>
        <taxon>Actinomycetes</taxon>
        <taxon>Micrococcales</taxon>
        <taxon>Cellulomonadaceae</taxon>
        <taxon>Cellulomonas</taxon>
    </lineage>
</organism>
<reference evidence="1 2" key="1">
    <citation type="submission" date="2019-07" db="EMBL/GenBank/DDBJ databases">
        <title>Whole genome shotgun sequence of Cellulomonas soli NBRC 109434.</title>
        <authorList>
            <person name="Hosoyama A."/>
            <person name="Uohara A."/>
            <person name="Ohji S."/>
            <person name="Ichikawa N."/>
        </authorList>
    </citation>
    <scope>NUCLEOTIDE SEQUENCE [LARGE SCALE GENOMIC DNA]</scope>
    <source>
        <strain evidence="1 2">NBRC 109434</strain>
    </source>
</reference>
<dbReference type="AlphaFoldDB" id="A0A512PAQ5"/>
<evidence type="ECO:0000313" key="1">
    <source>
        <dbReference type="EMBL" id="GEP68278.1"/>
    </source>
</evidence>
<evidence type="ECO:0000313" key="2">
    <source>
        <dbReference type="Proteomes" id="UP000321798"/>
    </source>
</evidence>
<name>A0A512PAQ5_9CELL</name>
<protein>
    <submittedName>
        <fullName evidence="1">Uncharacterized protein</fullName>
    </submittedName>
</protein>